<evidence type="ECO:0000256" key="1">
    <source>
        <dbReference type="SAM" id="Phobius"/>
    </source>
</evidence>
<proteinExistence type="predicted"/>
<organism evidence="2 3">
    <name type="scientific">Montanilutibacter psychrotolerans</name>
    <dbReference type="NCBI Taxonomy" id="1327343"/>
    <lineage>
        <taxon>Bacteria</taxon>
        <taxon>Pseudomonadati</taxon>
        <taxon>Pseudomonadota</taxon>
        <taxon>Gammaproteobacteria</taxon>
        <taxon>Lysobacterales</taxon>
        <taxon>Lysobacteraceae</taxon>
        <taxon>Montanilutibacter</taxon>
    </lineage>
</organism>
<evidence type="ECO:0000313" key="2">
    <source>
        <dbReference type="EMBL" id="RNF83745.1"/>
    </source>
</evidence>
<keyword evidence="1" id="KW-1133">Transmembrane helix</keyword>
<evidence type="ECO:0000313" key="3">
    <source>
        <dbReference type="Proteomes" id="UP000267049"/>
    </source>
</evidence>
<reference evidence="2 3" key="1">
    <citation type="submission" date="2018-11" db="EMBL/GenBank/DDBJ databases">
        <title>Lysobacter cryohumiis sp. nov., isolated from soil in the Tianshan Mountains, Xinjiang, China.</title>
        <authorList>
            <person name="Luo Y."/>
            <person name="Sheng H."/>
        </authorList>
    </citation>
    <scope>NUCLEOTIDE SEQUENCE [LARGE SCALE GENOMIC DNA]</scope>
    <source>
        <strain evidence="2 3">ZS60</strain>
    </source>
</reference>
<keyword evidence="1" id="KW-0812">Transmembrane</keyword>
<comment type="caution">
    <text evidence="2">The sequence shown here is derived from an EMBL/GenBank/DDBJ whole genome shotgun (WGS) entry which is preliminary data.</text>
</comment>
<gene>
    <name evidence="2" type="ORF">EER27_10255</name>
</gene>
<protein>
    <submittedName>
        <fullName evidence="2">Uncharacterized protein</fullName>
    </submittedName>
</protein>
<sequence length="67" mass="7358">MLSRKTILLSLAPSLSLLLAVGFTHQYWLTGWEAALAVVAAYVAGMPLGVWAARRYGRLVTPYRPLV</sequence>
<accession>A0A3M8SSS2</accession>
<dbReference type="EMBL" id="RIBS01000004">
    <property type="protein sequence ID" value="RNF83745.1"/>
    <property type="molecule type" value="Genomic_DNA"/>
</dbReference>
<feature type="transmembrane region" description="Helical" evidence="1">
    <location>
        <begin position="34"/>
        <end position="53"/>
    </location>
</feature>
<dbReference type="Proteomes" id="UP000267049">
    <property type="component" value="Unassembled WGS sequence"/>
</dbReference>
<keyword evidence="1" id="KW-0472">Membrane</keyword>
<keyword evidence="3" id="KW-1185">Reference proteome</keyword>
<dbReference type="AlphaFoldDB" id="A0A3M8SSS2"/>
<name>A0A3M8SSS2_9GAMM</name>